<proteinExistence type="predicted"/>
<dbReference type="Proteomes" id="UP000324800">
    <property type="component" value="Unassembled WGS sequence"/>
</dbReference>
<evidence type="ECO:0000256" key="2">
    <source>
        <dbReference type="SAM" id="MobiDB-lite"/>
    </source>
</evidence>
<feature type="coiled-coil region" evidence="1">
    <location>
        <begin position="4"/>
        <end position="78"/>
    </location>
</feature>
<protein>
    <submittedName>
        <fullName evidence="3">Uncharacterized protein</fullName>
    </submittedName>
</protein>
<dbReference type="EMBL" id="SNRW01002141">
    <property type="protein sequence ID" value="KAA6393786.1"/>
    <property type="molecule type" value="Genomic_DNA"/>
</dbReference>
<feature type="region of interest" description="Disordered" evidence="2">
    <location>
        <begin position="157"/>
        <end position="179"/>
    </location>
</feature>
<reference evidence="3 4" key="1">
    <citation type="submission" date="2019-03" db="EMBL/GenBank/DDBJ databases">
        <title>Single cell metagenomics reveals metabolic interactions within the superorganism composed of flagellate Streblomastix strix and complex community of Bacteroidetes bacteria on its surface.</title>
        <authorList>
            <person name="Treitli S.C."/>
            <person name="Kolisko M."/>
            <person name="Husnik F."/>
            <person name="Keeling P."/>
            <person name="Hampl V."/>
        </authorList>
    </citation>
    <scope>NUCLEOTIDE SEQUENCE [LARGE SCALE GENOMIC DNA]</scope>
    <source>
        <strain evidence="3">ST1C</strain>
    </source>
</reference>
<comment type="caution">
    <text evidence="3">The sequence shown here is derived from an EMBL/GenBank/DDBJ whole genome shotgun (WGS) entry which is preliminary data.</text>
</comment>
<evidence type="ECO:0000313" key="3">
    <source>
        <dbReference type="EMBL" id="KAA6393786.1"/>
    </source>
</evidence>
<dbReference type="AlphaFoldDB" id="A0A5J4WGI2"/>
<evidence type="ECO:0000256" key="1">
    <source>
        <dbReference type="SAM" id="Coils"/>
    </source>
</evidence>
<keyword evidence="1" id="KW-0175">Coiled coil</keyword>
<evidence type="ECO:0000313" key="4">
    <source>
        <dbReference type="Proteomes" id="UP000324800"/>
    </source>
</evidence>
<accession>A0A5J4WGI2</accession>
<gene>
    <name evidence="3" type="ORF">EZS28_010690</name>
</gene>
<sequence length="179" mass="21779">MAGHAVAEARARALESQLEDVEAENSRLWKEYEELLADYEEVLRLYKEKSGGVDGMALEELELQIMQKKENVNLEYKQLIIQSDNKNRRKILYRYKKIFMHWKKKRGRYRKDFYNIKIGYRYLIKDQQRLIWDYRTLMRSEEQNDIIVLKRKLKEAEQDGNVAEEIQEDKKNSFMKKYQ</sequence>
<name>A0A5J4WGI2_9EUKA</name>
<organism evidence="3 4">
    <name type="scientific">Streblomastix strix</name>
    <dbReference type="NCBI Taxonomy" id="222440"/>
    <lineage>
        <taxon>Eukaryota</taxon>
        <taxon>Metamonada</taxon>
        <taxon>Preaxostyla</taxon>
        <taxon>Oxymonadida</taxon>
        <taxon>Streblomastigidae</taxon>
        <taxon>Streblomastix</taxon>
    </lineage>
</organism>